<feature type="domain" description="HTH cro/C1-type" evidence="1">
    <location>
        <begin position="4"/>
        <end position="58"/>
    </location>
</feature>
<evidence type="ECO:0000259" key="1">
    <source>
        <dbReference type="PROSITE" id="PS50943"/>
    </source>
</evidence>
<name>A0A9X6L8R4_BACUH</name>
<dbReference type="Proteomes" id="UP000194816">
    <property type="component" value="Unassembled WGS sequence"/>
</dbReference>
<dbReference type="EMBL" id="MOOK01000232">
    <property type="protein sequence ID" value="OUB39988.1"/>
    <property type="molecule type" value="Genomic_DNA"/>
</dbReference>
<proteinExistence type="predicted"/>
<protein>
    <recommendedName>
        <fullName evidence="1">HTH cro/C1-type domain-containing protein</fullName>
    </recommendedName>
</protein>
<dbReference type="Pfam" id="PF01381">
    <property type="entry name" value="HTH_3"/>
    <property type="match status" value="1"/>
</dbReference>
<accession>A0A9X6L8R4</accession>
<dbReference type="AlphaFoldDB" id="A0A9X6L8R4"/>
<dbReference type="InterPro" id="IPR001387">
    <property type="entry name" value="Cro/C1-type_HTH"/>
</dbReference>
<dbReference type="CDD" id="cd00093">
    <property type="entry name" value="HTH_XRE"/>
    <property type="match status" value="1"/>
</dbReference>
<organism evidence="2 3">
    <name type="scientific">Bacillus thuringiensis subsp. higo</name>
    <dbReference type="NCBI Taxonomy" id="132266"/>
    <lineage>
        <taxon>Bacteria</taxon>
        <taxon>Bacillati</taxon>
        <taxon>Bacillota</taxon>
        <taxon>Bacilli</taxon>
        <taxon>Bacillales</taxon>
        <taxon>Bacillaceae</taxon>
        <taxon>Bacillus</taxon>
        <taxon>Bacillus cereus group</taxon>
    </lineage>
</organism>
<dbReference type="SUPFAM" id="SSF47413">
    <property type="entry name" value="lambda repressor-like DNA-binding domains"/>
    <property type="match status" value="1"/>
</dbReference>
<dbReference type="PROSITE" id="PS50943">
    <property type="entry name" value="HTH_CROC1"/>
    <property type="match status" value="1"/>
</dbReference>
<dbReference type="GO" id="GO:0003677">
    <property type="term" value="F:DNA binding"/>
    <property type="evidence" value="ECO:0007669"/>
    <property type="project" value="InterPro"/>
</dbReference>
<dbReference type="InterPro" id="IPR010982">
    <property type="entry name" value="Lambda_DNA-bd_dom_sf"/>
</dbReference>
<gene>
    <name evidence="2" type="ORF">BK716_31330</name>
</gene>
<dbReference type="SMART" id="SM00530">
    <property type="entry name" value="HTH_XRE"/>
    <property type="match status" value="1"/>
</dbReference>
<reference evidence="2 3" key="1">
    <citation type="submission" date="2016-10" db="EMBL/GenBank/DDBJ databases">
        <title>Comparative genomics of Bacillus thuringiensis reveals a path to pathogens against multiple invertebrate hosts.</title>
        <authorList>
            <person name="Zheng J."/>
            <person name="Gao Q."/>
            <person name="Liu H."/>
            <person name="Peng D."/>
            <person name="Ruan L."/>
            <person name="Sun M."/>
        </authorList>
    </citation>
    <scope>NUCLEOTIDE SEQUENCE [LARGE SCALE GENOMIC DNA]</scope>
    <source>
        <strain evidence="2">BGSC 4AU1</strain>
    </source>
</reference>
<dbReference type="Gene3D" id="1.10.260.40">
    <property type="entry name" value="lambda repressor-like DNA-binding domains"/>
    <property type="match status" value="1"/>
</dbReference>
<evidence type="ECO:0000313" key="3">
    <source>
        <dbReference type="Proteomes" id="UP000194816"/>
    </source>
</evidence>
<sequence>MNPLTTVRRSKGLTLEQVAKNLDMHTTVLYEIEKGKKSTISERATNIATFYGIAVEDLFVPTYYRAKGT</sequence>
<evidence type="ECO:0000313" key="2">
    <source>
        <dbReference type="EMBL" id="OUB39988.1"/>
    </source>
</evidence>
<comment type="caution">
    <text evidence="2">The sequence shown here is derived from an EMBL/GenBank/DDBJ whole genome shotgun (WGS) entry which is preliminary data.</text>
</comment>